<gene>
    <name evidence="1" type="ORF">SAMN04489745_3134</name>
    <name evidence="2" type="ORF">SAMN04489745_3475</name>
</gene>
<name>A0A1H4WCQ5_9MICC</name>
<dbReference type="EMBL" id="FNSN01000003">
    <property type="protein sequence ID" value="SEC54276.1"/>
    <property type="molecule type" value="Genomic_DNA"/>
</dbReference>
<sequence length="52" mass="5895">MSIMSAASILISLATFLFVIWTLRTAKKTSQALKETQRILDDEQARNRGNVR</sequence>
<keyword evidence="3" id="KW-1185">Reference proteome</keyword>
<dbReference type="STRING" id="156980.SAMN04489745_3134"/>
<organism evidence="2 3">
    <name type="scientific">Arthrobacter woluwensis</name>
    <dbReference type="NCBI Taxonomy" id="156980"/>
    <lineage>
        <taxon>Bacteria</taxon>
        <taxon>Bacillati</taxon>
        <taxon>Actinomycetota</taxon>
        <taxon>Actinomycetes</taxon>
        <taxon>Micrococcales</taxon>
        <taxon>Micrococcaceae</taxon>
        <taxon>Arthrobacter</taxon>
    </lineage>
</organism>
<reference evidence="2 3" key="1">
    <citation type="submission" date="2016-10" db="EMBL/GenBank/DDBJ databases">
        <authorList>
            <person name="de Groot N.N."/>
        </authorList>
    </citation>
    <scope>NUCLEOTIDE SEQUENCE [LARGE SCALE GENOMIC DNA]</scope>
    <source>
        <strain evidence="2 3">DSM 10495</strain>
    </source>
</reference>
<dbReference type="EMBL" id="FNSN01000004">
    <property type="protein sequence ID" value="SEC90538.1"/>
    <property type="molecule type" value="Genomic_DNA"/>
</dbReference>
<evidence type="ECO:0000313" key="3">
    <source>
        <dbReference type="Proteomes" id="UP000182652"/>
    </source>
</evidence>
<dbReference type="Proteomes" id="UP000182652">
    <property type="component" value="Unassembled WGS sequence"/>
</dbReference>
<protein>
    <recommendedName>
        <fullName evidence="4">CcmD family protein</fullName>
    </recommendedName>
</protein>
<evidence type="ECO:0008006" key="4">
    <source>
        <dbReference type="Google" id="ProtNLM"/>
    </source>
</evidence>
<evidence type="ECO:0000313" key="1">
    <source>
        <dbReference type="EMBL" id="SEC54276.1"/>
    </source>
</evidence>
<accession>A0A1H4WCQ5</accession>
<evidence type="ECO:0000313" key="2">
    <source>
        <dbReference type="EMBL" id="SEC90538.1"/>
    </source>
</evidence>
<dbReference type="AlphaFoldDB" id="A0A1H4WCQ5"/>
<proteinExistence type="predicted"/>